<keyword evidence="4" id="KW-1185">Reference proteome</keyword>
<evidence type="ECO:0008006" key="5">
    <source>
        <dbReference type="Google" id="ProtNLM"/>
    </source>
</evidence>
<protein>
    <recommendedName>
        <fullName evidence="5">Coiled-coil domain-containing protein 153</fullName>
    </recommendedName>
</protein>
<proteinExistence type="predicted"/>
<keyword evidence="1" id="KW-0175">Coiled coil</keyword>
<evidence type="ECO:0000313" key="4">
    <source>
        <dbReference type="Proteomes" id="UP000030754"/>
    </source>
</evidence>
<organism evidence="3 4">
    <name type="scientific">Eimeria necatrix</name>
    <dbReference type="NCBI Taxonomy" id="51315"/>
    <lineage>
        <taxon>Eukaryota</taxon>
        <taxon>Sar</taxon>
        <taxon>Alveolata</taxon>
        <taxon>Apicomplexa</taxon>
        <taxon>Conoidasida</taxon>
        <taxon>Coccidia</taxon>
        <taxon>Eucoccidiorida</taxon>
        <taxon>Eimeriorina</taxon>
        <taxon>Eimeriidae</taxon>
        <taxon>Eimeria</taxon>
    </lineage>
</organism>
<evidence type="ECO:0000256" key="1">
    <source>
        <dbReference type="SAM" id="Coils"/>
    </source>
</evidence>
<evidence type="ECO:0000256" key="2">
    <source>
        <dbReference type="SAM" id="MobiDB-lite"/>
    </source>
</evidence>
<feature type="region of interest" description="Disordered" evidence="2">
    <location>
        <begin position="159"/>
        <end position="198"/>
    </location>
</feature>
<dbReference type="GeneID" id="25474565"/>
<dbReference type="EMBL" id="HG722809">
    <property type="protein sequence ID" value="CDJ63449.1"/>
    <property type="molecule type" value="Genomic_DNA"/>
</dbReference>
<gene>
    <name evidence="3" type="ORF">ENH_00044080</name>
</gene>
<dbReference type="Proteomes" id="UP000030754">
    <property type="component" value="Unassembled WGS sequence"/>
</dbReference>
<dbReference type="RefSeq" id="XP_013440811.1">
    <property type="nucleotide sequence ID" value="XM_013585357.1"/>
</dbReference>
<name>U6MLU9_9EIME</name>
<evidence type="ECO:0000313" key="3">
    <source>
        <dbReference type="EMBL" id="CDJ63449.1"/>
    </source>
</evidence>
<dbReference type="OrthoDB" id="347516at2759"/>
<dbReference type="VEuPathDB" id="ToxoDB:ENH_00044080"/>
<sequence length="198" mass="22869">MSANAKKDEDRNYELENEVLRRRIQTLDKLLEVELELREKSERASAGLRKQIEDLNELFREQDKLLFSSVGNLSQKISEAKTHYQQLIQNLQQQLQAAERDVAIAEEDVSTTRSTKEKELQKAKQNLQQLEGDIERMTFQFADLLNDTAEKLVERISMSQGSWAAEQKRKPLELRMQEETPMDLGSFPIRSGSGVEKS</sequence>
<feature type="compositionally biased region" description="Basic and acidic residues" evidence="2">
    <location>
        <begin position="166"/>
        <end position="178"/>
    </location>
</feature>
<feature type="coiled-coil region" evidence="1">
    <location>
        <begin position="38"/>
        <end position="147"/>
    </location>
</feature>
<dbReference type="AlphaFoldDB" id="U6MLU9"/>
<accession>U6MLU9</accession>
<reference evidence="3" key="2">
    <citation type="submission" date="2013-10" db="EMBL/GenBank/DDBJ databases">
        <authorList>
            <person name="Aslett M."/>
        </authorList>
    </citation>
    <scope>NUCLEOTIDE SEQUENCE [LARGE SCALE GENOMIC DNA]</scope>
    <source>
        <strain evidence="3">Houghton</strain>
    </source>
</reference>
<reference evidence="3" key="1">
    <citation type="submission" date="2013-10" db="EMBL/GenBank/DDBJ databases">
        <title>Genomic analysis of the causative agents of coccidiosis in chickens.</title>
        <authorList>
            <person name="Reid A.J."/>
            <person name="Blake D."/>
            <person name="Billington K."/>
            <person name="Browne H."/>
            <person name="Dunn M."/>
            <person name="Hung S."/>
            <person name="Kawahara F."/>
            <person name="Miranda-Saavedra D."/>
            <person name="Mourier T."/>
            <person name="Nagra H."/>
            <person name="Otto T.D."/>
            <person name="Rawlings N."/>
            <person name="Sanchez A."/>
            <person name="Sanders M."/>
            <person name="Subramaniam C."/>
            <person name="Tay Y."/>
            <person name="Dear P."/>
            <person name="Doerig C."/>
            <person name="Gruber A."/>
            <person name="Parkinson J."/>
            <person name="Shirley M."/>
            <person name="Wan K.L."/>
            <person name="Berriman M."/>
            <person name="Tomley F."/>
            <person name="Pain A."/>
        </authorList>
    </citation>
    <scope>NUCLEOTIDE SEQUENCE [LARGE SCALE GENOMIC DNA]</scope>
    <source>
        <strain evidence="3">Houghton</strain>
    </source>
</reference>